<dbReference type="KEGG" id="tps:THAPSDRAFT_24565"/>
<feature type="domain" description="DUF6824" evidence="3">
    <location>
        <begin position="8"/>
        <end position="101"/>
    </location>
</feature>
<evidence type="ECO:0000259" key="3">
    <source>
        <dbReference type="Pfam" id="PF20710"/>
    </source>
</evidence>
<keyword evidence="5" id="KW-1185">Reference proteome</keyword>
<dbReference type="InterPro" id="IPR053159">
    <property type="entry name" value="Hybrid_Histidine_Kinase"/>
</dbReference>
<dbReference type="HOGENOM" id="CLU_001993_2_0_1"/>
<evidence type="ECO:0000259" key="2">
    <source>
        <dbReference type="Pfam" id="PF13191"/>
    </source>
</evidence>
<dbReference type="PANTHER" id="PTHR43642">
    <property type="entry name" value="HYBRID SIGNAL TRANSDUCTION HISTIDINE KINASE G"/>
    <property type="match status" value="1"/>
</dbReference>
<dbReference type="InterPro" id="IPR027417">
    <property type="entry name" value="P-loop_NTPase"/>
</dbReference>
<dbReference type="Gene3D" id="3.40.50.300">
    <property type="entry name" value="P-loop containing nucleotide triphosphate hydrolases"/>
    <property type="match status" value="1"/>
</dbReference>
<dbReference type="InterPro" id="IPR041664">
    <property type="entry name" value="AAA_16"/>
</dbReference>
<dbReference type="InterPro" id="IPR049227">
    <property type="entry name" value="DUF6824"/>
</dbReference>
<dbReference type="InParanoid" id="B8CAT1"/>
<gene>
    <name evidence="4" type="ORF">THAPSDRAFT_24565</name>
</gene>
<sequence length="1400" mass="157285">MVVPDENDVLFGRGNAIFAYQGNIRFGLIVQNRKQEYLRAPKSEKRGIASEIVDEIGRLNPPGRFLMCADANITEQTTKWDKWVCVDREMAVKKVLHRLREKDKVHDSDSGSINVSPSCPELPLSGSPAASDLTREQSIDVYTEEMTEQRDKTGGSETFQYHQNQIGTSDMSIITSLDNASNVTSNYKTTGQLISIPLREWIKVPTPSQSTKEDYLKCTVDLALLLTQRLCQIAREEESSEEHCNILSAVPIELGDIVAENVLVACADDGGDQKTIHNVDIQSATLSQEDLFEAIFQDRSQDEPLNQRRVCHALGKILFELFTRGCLLSEVETIYPEQQDASFGELRLEDFDDILNPPTAKRQSSERVVSAAKTNLPMQAKAFLADLGLPQSICQLTSDLLDAGTEDGFMSDTAFQSLDEAERDLRNMQLYPESFLFDQTSPDAAMRRMDSVPLTDSDIHLYGREKEVSLLNNVSARLLRHNSHEGEDEGCRCEVVFLSGHAGSGKSSLIRNFTNTCELLKDCFLVNLSYAFTLCRLKIANGFDTLFQKLVPSLDDVQSQLDATSRQSLDAISNGIVTSVDEGGFNQLCELIPSMHNALSLIGPRRSNTTSNIEGQSTGTNEVGCGTNRLRYLFQILVRSICSEMKLLVVLDDLQWANAQAVEIFGSFVESVAEAQALDQKSSWRQGGLLVLGSYRDSEVGEDGFLLKQIKQLDRINVHVNVTQLSVKELSANDINTMLSFKLCVPFRLTHDLAEIVHRKTKGNPYFVKEFLQSIMSNTMLNFSVKERRWIWDDEVIDLQMISNGVAELLTKRLHSLAKDKRLALQIVSCIGFQVNGYLLRLLKESFPFDLMEALDSLVDEGLLEKAGGIYYAFPHDLLYEAAYSLIPVGERKTLHKLIALVLAKNDTNDQSTAGLAVDQINPWIKDKSILNQEERLLFAKLNLKAGKQAVATCCFSQSRDNFEAGIALLAGNRWNAQYRLSLELYENSAMASFMAGNFDTMPSRLEEILSNAASLQDTLTASALLAKLLASKGQVASAMSNCLDVLQNLGESFPREPSYSDAMNEIDSTRMLLRGMTKEHFKLLPEMRDPTKLDVMRFLSLCCAFADRSMSMLLPFICCRMLQLTLKCGFTDDSLIGLAMISHSLIMFVNDIQLAYHVSKIASLLIENHPQRHFLRAKLAAIYHDQSRWFVEPLQSIRCSYIDTYQSSMIVGDIDSAMNSAYCFCMAGLLEGMKMDTLEENFAWLMQDLVRTFLGVYSCRRFPNDNSHLFICIQTKHQHVLVLNLSMATAHQFVALSGSNLLTDYRFEVNSLQELREVARTTNNVLHEYLIDTVDMLLKCYFREYTSVVEIATKYRSVKAKRVIDIFRVFYGGLASLVLARDTQQDEFRQIGEKLSFML</sequence>
<dbReference type="SUPFAM" id="SSF52540">
    <property type="entry name" value="P-loop containing nucleoside triphosphate hydrolases"/>
    <property type="match status" value="1"/>
</dbReference>
<evidence type="ECO:0000313" key="5">
    <source>
        <dbReference type="Proteomes" id="UP000001449"/>
    </source>
</evidence>
<accession>B8CAT1</accession>
<name>B8CAT1_THAPS</name>
<protein>
    <submittedName>
        <fullName evidence="4">Uncharacterized protein</fullName>
    </submittedName>
</protein>
<dbReference type="EMBL" id="CM000647">
    <property type="protein sequence ID" value="EED89735.1"/>
    <property type="molecule type" value="Genomic_DNA"/>
</dbReference>
<proteinExistence type="predicted"/>
<evidence type="ECO:0000313" key="4">
    <source>
        <dbReference type="EMBL" id="EED89735.1"/>
    </source>
</evidence>
<dbReference type="PaxDb" id="35128-Thaps24565"/>
<dbReference type="Pfam" id="PF20710">
    <property type="entry name" value="DUF6824"/>
    <property type="match status" value="1"/>
</dbReference>
<dbReference type="GeneID" id="7443205"/>
<dbReference type="RefSeq" id="XP_002293274.1">
    <property type="nucleotide sequence ID" value="XM_002293238.1"/>
</dbReference>
<feature type="region of interest" description="Disordered" evidence="1">
    <location>
        <begin position="106"/>
        <end position="130"/>
    </location>
</feature>
<reference evidence="4 5" key="1">
    <citation type="journal article" date="2004" name="Science">
        <title>The genome of the diatom Thalassiosira pseudonana: ecology, evolution, and metabolism.</title>
        <authorList>
            <person name="Armbrust E.V."/>
            <person name="Berges J.A."/>
            <person name="Bowler C."/>
            <person name="Green B.R."/>
            <person name="Martinez D."/>
            <person name="Putnam N.H."/>
            <person name="Zhou S."/>
            <person name="Allen A.E."/>
            <person name="Apt K.E."/>
            <person name="Bechner M."/>
            <person name="Brzezinski M.A."/>
            <person name="Chaal B.K."/>
            <person name="Chiovitti A."/>
            <person name="Davis A.K."/>
            <person name="Demarest M.S."/>
            <person name="Detter J.C."/>
            <person name="Glavina T."/>
            <person name="Goodstein D."/>
            <person name="Hadi M.Z."/>
            <person name="Hellsten U."/>
            <person name="Hildebrand M."/>
            <person name="Jenkins B.D."/>
            <person name="Jurka J."/>
            <person name="Kapitonov V.V."/>
            <person name="Kroger N."/>
            <person name="Lau W.W."/>
            <person name="Lane T.W."/>
            <person name="Larimer F.W."/>
            <person name="Lippmeier J.C."/>
            <person name="Lucas S."/>
            <person name="Medina M."/>
            <person name="Montsant A."/>
            <person name="Obornik M."/>
            <person name="Parker M.S."/>
            <person name="Palenik B."/>
            <person name="Pazour G.J."/>
            <person name="Richardson P.M."/>
            <person name="Rynearson T.A."/>
            <person name="Saito M.A."/>
            <person name="Schwartz D.C."/>
            <person name="Thamatrakoln K."/>
            <person name="Valentin K."/>
            <person name="Vardi A."/>
            <person name="Wilkerson F.P."/>
            <person name="Rokhsar D.S."/>
        </authorList>
    </citation>
    <scope>NUCLEOTIDE SEQUENCE [LARGE SCALE GENOMIC DNA]</scope>
    <source>
        <strain evidence="4 5">CCMP1335</strain>
    </source>
</reference>
<reference evidence="4 5" key="2">
    <citation type="journal article" date="2008" name="Nature">
        <title>The Phaeodactylum genome reveals the evolutionary history of diatom genomes.</title>
        <authorList>
            <person name="Bowler C."/>
            <person name="Allen A.E."/>
            <person name="Badger J.H."/>
            <person name="Grimwood J."/>
            <person name="Jabbari K."/>
            <person name="Kuo A."/>
            <person name="Maheswari U."/>
            <person name="Martens C."/>
            <person name="Maumus F."/>
            <person name="Otillar R.P."/>
            <person name="Rayko E."/>
            <person name="Salamov A."/>
            <person name="Vandepoele K."/>
            <person name="Beszteri B."/>
            <person name="Gruber A."/>
            <person name="Heijde M."/>
            <person name="Katinka M."/>
            <person name="Mock T."/>
            <person name="Valentin K."/>
            <person name="Verret F."/>
            <person name="Berges J.A."/>
            <person name="Brownlee C."/>
            <person name="Cadoret J.P."/>
            <person name="Chiovitti A."/>
            <person name="Choi C.J."/>
            <person name="Coesel S."/>
            <person name="De Martino A."/>
            <person name="Detter J.C."/>
            <person name="Durkin C."/>
            <person name="Falciatore A."/>
            <person name="Fournet J."/>
            <person name="Haruta M."/>
            <person name="Huysman M.J."/>
            <person name="Jenkins B.D."/>
            <person name="Jiroutova K."/>
            <person name="Jorgensen R.E."/>
            <person name="Joubert Y."/>
            <person name="Kaplan A."/>
            <person name="Kroger N."/>
            <person name="Kroth P.G."/>
            <person name="La Roche J."/>
            <person name="Lindquist E."/>
            <person name="Lommer M."/>
            <person name="Martin-Jezequel V."/>
            <person name="Lopez P.J."/>
            <person name="Lucas S."/>
            <person name="Mangogna M."/>
            <person name="McGinnis K."/>
            <person name="Medlin L.K."/>
            <person name="Montsant A."/>
            <person name="Oudot-Le Secq M.P."/>
            <person name="Napoli C."/>
            <person name="Obornik M."/>
            <person name="Parker M.S."/>
            <person name="Petit J.L."/>
            <person name="Porcel B.M."/>
            <person name="Poulsen N."/>
            <person name="Robison M."/>
            <person name="Rychlewski L."/>
            <person name="Rynearson T.A."/>
            <person name="Schmutz J."/>
            <person name="Shapiro H."/>
            <person name="Siaut M."/>
            <person name="Stanley M."/>
            <person name="Sussman M.R."/>
            <person name="Taylor A.R."/>
            <person name="Vardi A."/>
            <person name="von Dassow P."/>
            <person name="Vyverman W."/>
            <person name="Willis A."/>
            <person name="Wyrwicz L.S."/>
            <person name="Rokhsar D.S."/>
            <person name="Weissenbach J."/>
            <person name="Armbrust E.V."/>
            <person name="Green B.R."/>
            <person name="Van de Peer Y."/>
            <person name="Grigoriev I.V."/>
        </authorList>
    </citation>
    <scope>NUCLEOTIDE SEQUENCE [LARGE SCALE GENOMIC DNA]</scope>
    <source>
        <strain evidence="4 5">CCMP1335</strain>
    </source>
</reference>
<dbReference type="Pfam" id="PF13191">
    <property type="entry name" value="AAA_16"/>
    <property type="match status" value="1"/>
</dbReference>
<feature type="domain" description="Orc1-like AAA ATPase" evidence="2">
    <location>
        <begin position="461"/>
        <end position="671"/>
    </location>
</feature>
<organism evidence="4 5">
    <name type="scientific">Thalassiosira pseudonana</name>
    <name type="common">Marine diatom</name>
    <name type="synonym">Cyclotella nana</name>
    <dbReference type="NCBI Taxonomy" id="35128"/>
    <lineage>
        <taxon>Eukaryota</taxon>
        <taxon>Sar</taxon>
        <taxon>Stramenopiles</taxon>
        <taxon>Ochrophyta</taxon>
        <taxon>Bacillariophyta</taxon>
        <taxon>Coscinodiscophyceae</taxon>
        <taxon>Thalassiosirophycidae</taxon>
        <taxon>Thalassiosirales</taxon>
        <taxon>Thalassiosiraceae</taxon>
        <taxon>Thalassiosira</taxon>
    </lineage>
</organism>
<evidence type="ECO:0000256" key="1">
    <source>
        <dbReference type="SAM" id="MobiDB-lite"/>
    </source>
</evidence>
<dbReference type="Proteomes" id="UP000001449">
    <property type="component" value="Chromosome 12"/>
</dbReference>
<dbReference type="PANTHER" id="PTHR43642:SF1">
    <property type="entry name" value="HYBRID SIGNAL TRANSDUCTION HISTIDINE KINASE G"/>
    <property type="match status" value="1"/>
</dbReference>